<evidence type="ECO:0000313" key="6">
    <source>
        <dbReference type="EMBL" id="HDM90649.1"/>
    </source>
</evidence>
<dbReference type="PROSITE" id="PS01249">
    <property type="entry name" value="HYPA"/>
    <property type="match status" value="1"/>
</dbReference>
<dbReference type="PANTHER" id="PTHR34535">
    <property type="entry name" value="HYDROGENASE MATURATION FACTOR HYPA"/>
    <property type="match status" value="1"/>
</dbReference>
<evidence type="ECO:0000256" key="3">
    <source>
        <dbReference type="ARBA" id="ARBA00022723"/>
    </source>
</evidence>
<feature type="binding site" evidence="5">
    <location>
        <position position="77"/>
    </location>
    <ligand>
        <name>Zn(2+)</name>
        <dbReference type="ChEBI" id="CHEBI:29105"/>
    </ligand>
</feature>
<keyword evidence="2 5" id="KW-0533">Nickel</keyword>
<dbReference type="InterPro" id="IPR020538">
    <property type="entry name" value="Hydgase_Ni_incorp_HypA/HybF_CS"/>
</dbReference>
<proteinExistence type="inferred from homology"/>
<dbReference type="GO" id="GO:0008270">
    <property type="term" value="F:zinc ion binding"/>
    <property type="evidence" value="ECO:0007669"/>
    <property type="project" value="UniProtKB-UniRule"/>
</dbReference>
<dbReference type="Gene3D" id="3.30.2320.80">
    <property type="match status" value="1"/>
</dbReference>
<dbReference type="HAMAP" id="MF_00213">
    <property type="entry name" value="HypA_HybF"/>
    <property type="match status" value="1"/>
</dbReference>
<name>A0A7C1BE36_UNCW3</name>
<evidence type="ECO:0000256" key="5">
    <source>
        <dbReference type="HAMAP-Rule" id="MF_00213"/>
    </source>
</evidence>
<dbReference type="Proteomes" id="UP000885931">
    <property type="component" value="Unassembled WGS sequence"/>
</dbReference>
<feature type="binding site" evidence="5">
    <location>
        <position position="90"/>
    </location>
    <ligand>
        <name>Zn(2+)</name>
        <dbReference type="ChEBI" id="CHEBI:29105"/>
    </ligand>
</feature>
<dbReference type="EMBL" id="DRBW01000204">
    <property type="protein sequence ID" value="HDM90649.1"/>
    <property type="molecule type" value="Genomic_DNA"/>
</dbReference>
<comment type="similarity">
    <text evidence="1 5">Belongs to the HypA/HybF family.</text>
</comment>
<feature type="binding site" evidence="5">
    <location>
        <position position="74"/>
    </location>
    <ligand>
        <name>Zn(2+)</name>
        <dbReference type="ChEBI" id="CHEBI:29105"/>
    </ligand>
</feature>
<dbReference type="PIRSF" id="PIRSF004761">
    <property type="entry name" value="Hydrgn_mat_HypA"/>
    <property type="match status" value="1"/>
</dbReference>
<evidence type="ECO:0000256" key="2">
    <source>
        <dbReference type="ARBA" id="ARBA00022596"/>
    </source>
</evidence>
<protein>
    <recommendedName>
        <fullName evidence="5">Hydrogenase maturation factor HypA</fullName>
    </recommendedName>
</protein>
<reference evidence="6" key="1">
    <citation type="journal article" date="2020" name="mSystems">
        <title>Genome- and Community-Level Interaction Insights into Carbon Utilization and Element Cycling Functions of Hydrothermarchaeota in Hydrothermal Sediment.</title>
        <authorList>
            <person name="Zhou Z."/>
            <person name="Liu Y."/>
            <person name="Xu W."/>
            <person name="Pan J."/>
            <person name="Luo Z.H."/>
            <person name="Li M."/>
        </authorList>
    </citation>
    <scope>NUCLEOTIDE SEQUENCE [LARGE SCALE GENOMIC DNA]</scope>
    <source>
        <strain evidence="6">HyVt-237</strain>
    </source>
</reference>
<keyword evidence="4 5" id="KW-0862">Zinc</keyword>
<keyword evidence="3 5" id="KW-0479">Metal-binding</keyword>
<dbReference type="AlphaFoldDB" id="A0A7C1BE36"/>
<dbReference type="GO" id="GO:0016151">
    <property type="term" value="F:nickel cation binding"/>
    <property type="evidence" value="ECO:0007669"/>
    <property type="project" value="UniProtKB-UniRule"/>
</dbReference>
<feature type="binding site" evidence="5">
    <location>
        <position position="93"/>
    </location>
    <ligand>
        <name>Zn(2+)</name>
        <dbReference type="ChEBI" id="CHEBI:29105"/>
    </ligand>
</feature>
<sequence length="128" mass="14193">MHELSLAKNIVATVSQSLEGIKGVKRVKSIKLKVGRIHVLSVEALDFCFKLMSEGTPLEGAELEVQEVPLTARCEKCGEEFELDGYLFVCPRCGSPEIKVIRGEELLIESFKIVKEDENGDQGLKENT</sequence>
<dbReference type="Pfam" id="PF01155">
    <property type="entry name" value="HypA"/>
    <property type="match status" value="1"/>
</dbReference>
<evidence type="ECO:0000256" key="1">
    <source>
        <dbReference type="ARBA" id="ARBA00010748"/>
    </source>
</evidence>
<dbReference type="NCBIfam" id="TIGR00100">
    <property type="entry name" value="hypA"/>
    <property type="match status" value="1"/>
</dbReference>
<organism evidence="6">
    <name type="scientific">candidate division WOR-3 bacterium</name>
    <dbReference type="NCBI Taxonomy" id="2052148"/>
    <lineage>
        <taxon>Bacteria</taxon>
        <taxon>Bacteria division WOR-3</taxon>
    </lineage>
</organism>
<feature type="binding site" evidence="5">
    <location>
        <position position="2"/>
    </location>
    <ligand>
        <name>Ni(2+)</name>
        <dbReference type="ChEBI" id="CHEBI:49786"/>
    </ligand>
</feature>
<dbReference type="GO" id="GO:0051604">
    <property type="term" value="P:protein maturation"/>
    <property type="evidence" value="ECO:0007669"/>
    <property type="project" value="InterPro"/>
</dbReference>
<dbReference type="InterPro" id="IPR000688">
    <property type="entry name" value="HypA/HybF"/>
</dbReference>
<accession>A0A7C1BE36</accession>
<dbReference type="PANTHER" id="PTHR34535:SF3">
    <property type="entry name" value="HYDROGENASE MATURATION FACTOR HYPA"/>
    <property type="match status" value="1"/>
</dbReference>
<comment type="function">
    <text evidence="5">Involved in the maturation of [NiFe] hydrogenases. Required for nickel insertion into the metal center of the hydrogenase.</text>
</comment>
<comment type="caution">
    <text evidence="6">The sequence shown here is derived from an EMBL/GenBank/DDBJ whole genome shotgun (WGS) entry which is preliminary data.</text>
</comment>
<gene>
    <name evidence="5 6" type="primary">hypA</name>
    <name evidence="6" type="ORF">ENG67_05560</name>
</gene>
<evidence type="ECO:0000256" key="4">
    <source>
        <dbReference type="ARBA" id="ARBA00022833"/>
    </source>
</evidence>